<comment type="similarity">
    <text evidence="5">Belongs to the Omp25/RopB family.</text>
</comment>
<evidence type="ECO:0000256" key="3">
    <source>
        <dbReference type="ARBA" id="ARBA00023136"/>
    </source>
</evidence>
<keyword evidence="2 6" id="KW-0732">Signal</keyword>
<proteinExistence type="inferred from homology"/>
<evidence type="ECO:0000259" key="7">
    <source>
        <dbReference type="Pfam" id="PF13505"/>
    </source>
</evidence>
<dbReference type="InterPro" id="IPR011250">
    <property type="entry name" value="OMP/PagP_B-barrel"/>
</dbReference>
<reference evidence="8 9" key="1">
    <citation type="submission" date="2021-06" db="EMBL/GenBank/DDBJ databases">
        <authorList>
            <person name="Grouzdev D.S."/>
            <person name="Koziaeva V."/>
        </authorList>
    </citation>
    <scope>NUCLEOTIDE SEQUENCE [LARGE SCALE GENOMIC DNA]</scope>
    <source>
        <strain evidence="8 9">22</strain>
    </source>
</reference>
<feature type="signal peptide" evidence="6">
    <location>
        <begin position="1"/>
        <end position="22"/>
    </location>
</feature>
<keyword evidence="4" id="KW-0998">Cell outer membrane</keyword>
<dbReference type="Pfam" id="PF13505">
    <property type="entry name" value="OMP_b-brl"/>
    <property type="match status" value="1"/>
</dbReference>
<evidence type="ECO:0000256" key="2">
    <source>
        <dbReference type="ARBA" id="ARBA00022729"/>
    </source>
</evidence>
<dbReference type="Proteomes" id="UP000766595">
    <property type="component" value="Unassembled WGS sequence"/>
</dbReference>
<dbReference type="GO" id="GO:0009279">
    <property type="term" value="C:cell outer membrane"/>
    <property type="evidence" value="ECO:0007669"/>
    <property type="project" value="UniProtKB-SubCell"/>
</dbReference>
<evidence type="ECO:0000256" key="4">
    <source>
        <dbReference type="ARBA" id="ARBA00023237"/>
    </source>
</evidence>
<protein>
    <submittedName>
        <fullName evidence="8">Outer membrane beta-barrel protein</fullName>
    </submittedName>
</protein>
<evidence type="ECO:0000256" key="1">
    <source>
        <dbReference type="ARBA" id="ARBA00004442"/>
    </source>
</evidence>
<keyword evidence="3" id="KW-0472">Membrane</keyword>
<evidence type="ECO:0000256" key="6">
    <source>
        <dbReference type="SAM" id="SignalP"/>
    </source>
</evidence>
<accession>A0A947GAX2</accession>
<comment type="subcellular location">
    <subcellularLocation>
        <location evidence="1">Cell outer membrane</location>
    </subcellularLocation>
</comment>
<keyword evidence="9" id="KW-1185">Reference proteome</keyword>
<dbReference type="InterPro" id="IPR051692">
    <property type="entry name" value="OMP-like"/>
</dbReference>
<evidence type="ECO:0000256" key="5">
    <source>
        <dbReference type="ARBA" id="ARBA00038306"/>
    </source>
</evidence>
<dbReference type="RefSeq" id="WP_261968217.1">
    <property type="nucleotide sequence ID" value="NZ_JAHHZF010000004.1"/>
</dbReference>
<feature type="chain" id="PRO_5038072759" evidence="6">
    <location>
        <begin position="23"/>
        <end position="238"/>
    </location>
</feature>
<dbReference type="AlphaFoldDB" id="A0A947GAX2"/>
<dbReference type="PANTHER" id="PTHR34001:SF3">
    <property type="entry name" value="BLL7405 PROTEIN"/>
    <property type="match status" value="1"/>
</dbReference>
<dbReference type="InterPro" id="IPR027385">
    <property type="entry name" value="Beta-barrel_OMP"/>
</dbReference>
<sequence>MKHFVNFAVLAGMFGFVGSASAADLLAPARAPVAAPSVSGACAAARFSGFYAGVNAGGVQHASTWTDVDYDWYGGSMAHKETGGTAGVQVGYNYTFCNTLVGAEADLNWSGTKAKTGYESGYVTIAKKMEAFGTARLRAGAVLDQSLFYMTGGLAWAKTAYSWAETGDPDDSWKNIGSSRMGWVAGAGIEHALTDRISVKVEGLYMDLGKDSAKNAYGYTMQVATKATVGRIGLNYRF</sequence>
<feature type="domain" description="Outer membrane protein beta-barrel" evidence="7">
    <location>
        <begin position="37"/>
        <end position="238"/>
    </location>
</feature>
<organism evidence="8 9">
    <name type="scientific">Prosthecodimorpha staleyi</name>
    <dbReference type="NCBI Taxonomy" id="2840188"/>
    <lineage>
        <taxon>Bacteria</taxon>
        <taxon>Pseudomonadati</taxon>
        <taxon>Pseudomonadota</taxon>
        <taxon>Alphaproteobacteria</taxon>
        <taxon>Hyphomicrobiales</taxon>
        <taxon>Ancalomicrobiaceae</taxon>
        <taxon>Prosthecodimorpha</taxon>
    </lineage>
</organism>
<dbReference type="PANTHER" id="PTHR34001">
    <property type="entry name" value="BLL7405 PROTEIN"/>
    <property type="match status" value="1"/>
</dbReference>
<dbReference type="EMBL" id="JAHHZF010000004">
    <property type="protein sequence ID" value="MBT9289593.1"/>
    <property type="molecule type" value="Genomic_DNA"/>
</dbReference>
<gene>
    <name evidence="8" type="ORF">KL771_09020</name>
</gene>
<dbReference type="SUPFAM" id="SSF56925">
    <property type="entry name" value="OMPA-like"/>
    <property type="match status" value="1"/>
</dbReference>
<evidence type="ECO:0000313" key="8">
    <source>
        <dbReference type="EMBL" id="MBT9289593.1"/>
    </source>
</evidence>
<dbReference type="Gene3D" id="2.40.160.20">
    <property type="match status" value="1"/>
</dbReference>
<name>A0A947GAX2_9HYPH</name>
<evidence type="ECO:0000313" key="9">
    <source>
        <dbReference type="Proteomes" id="UP000766595"/>
    </source>
</evidence>
<comment type="caution">
    <text evidence="8">The sequence shown here is derived from an EMBL/GenBank/DDBJ whole genome shotgun (WGS) entry which is preliminary data.</text>
</comment>